<feature type="domain" description="Rho-GAP" evidence="2">
    <location>
        <begin position="33"/>
        <end position="222"/>
    </location>
</feature>
<dbReference type="PANTHER" id="PTHR23176">
    <property type="entry name" value="RHO/RAC/CDC GTPASE-ACTIVATING PROTEIN"/>
    <property type="match status" value="1"/>
</dbReference>
<accession>A0A075AQK1</accession>
<evidence type="ECO:0000313" key="4">
    <source>
        <dbReference type="EMBL" id="RKP21911.1"/>
    </source>
</evidence>
<dbReference type="GO" id="GO:0007165">
    <property type="term" value="P:signal transduction"/>
    <property type="evidence" value="ECO:0007669"/>
    <property type="project" value="InterPro"/>
</dbReference>
<reference evidence="4" key="3">
    <citation type="submission" date="2018-08" db="EMBL/GenBank/DDBJ databases">
        <title>Leveraging single-cell genomics to expand the Fungal Tree of Life.</title>
        <authorList>
            <consortium name="DOE Joint Genome Institute"/>
            <person name="Ahrendt S.R."/>
            <person name="Quandt C.A."/>
            <person name="Ciobanu D."/>
            <person name="Clum A."/>
            <person name="Salamov A."/>
            <person name="Andreopoulos B."/>
            <person name="Cheng J.-F."/>
            <person name="Woyke T."/>
            <person name="Pelin A."/>
            <person name="Henrissat B."/>
            <person name="Reynolds N."/>
            <person name="Benny G.L."/>
            <person name="Smith M.E."/>
            <person name="James T.Y."/>
            <person name="Grigoriev I.V."/>
        </authorList>
    </citation>
    <scope>NUCLEOTIDE SEQUENCE</scope>
    <source>
        <strain evidence="4">CSF55</strain>
    </source>
</reference>
<dbReference type="SUPFAM" id="SSF48350">
    <property type="entry name" value="GTPase activation domain, GAP"/>
    <property type="match status" value="1"/>
</dbReference>
<evidence type="ECO:0000259" key="2">
    <source>
        <dbReference type="PROSITE" id="PS50238"/>
    </source>
</evidence>
<keyword evidence="1" id="KW-0343">GTPase activation</keyword>
<dbReference type="GO" id="GO:0005737">
    <property type="term" value="C:cytoplasm"/>
    <property type="evidence" value="ECO:0007669"/>
    <property type="project" value="TreeGrafter"/>
</dbReference>
<dbReference type="STRING" id="988480.A0A075AQK1"/>
<dbReference type="PANTHER" id="PTHR23176:SF129">
    <property type="entry name" value="RHO GTPASE ACTIVATING PROTEIN AT 16F, ISOFORM E-RELATED"/>
    <property type="match status" value="1"/>
</dbReference>
<dbReference type="HOGENOM" id="CLU_655787_0_0_1"/>
<dbReference type="PROSITE" id="PS50238">
    <property type="entry name" value="RHOGAP"/>
    <property type="match status" value="1"/>
</dbReference>
<dbReference type="SMART" id="SM00324">
    <property type="entry name" value="RhoGAP"/>
    <property type="match status" value="1"/>
</dbReference>
<dbReference type="InterPro" id="IPR008936">
    <property type="entry name" value="Rho_GTPase_activation_prot"/>
</dbReference>
<dbReference type="EMBL" id="ML004921">
    <property type="protein sequence ID" value="RKP21911.1"/>
    <property type="molecule type" value="Genomic_DNA"/>
</dbReference>
<dbReference type="Pfam" id="PF00620">
    <property type="entry name" value="RhoGAP"/>
    <property type="match status" value="1"/>
</dbReference>
<dbReference type="OrthoDB" id="79452at2759"/>
<sequence length="419" mass="48115">MELPKRLRKLTRRKESSVEALFGKSLPVLGDLVDLRIALGLKGGIPEPIYELFEYLKKYGIQEEGIFRIVGSTILVKELRYKINKGRAIGKFLGPDQSPHNIASLLKCYLRELPEPLLTFELYDCFMAAEAINFEQTRLECIKKIIGFLPRVNMIILNHLLELFDLIIRNYESTKMDAKNLSIVFGPTLLRAPPNSNIDLFIDANNASRLIEKIIINRSYLLSDQINLTTGKINRPVPNQENRKPFNENLEIDDEDVFGYHNRNHFSRKTLTAITPNHNLDNIPKRTTSEGKLHRSKAILNKNRSKVQPLDTNKIDLGALMKFQLHAFYLILGSALAQVCDQTQYFDLYELRCSNCPLNSLQGMFVCIVNPGFPFHHEYVNAIQPPSWWMLMWLGIGWGRFLAYLVPPMPIHRLINPNA</sequence>
<evidence type="ECO:0000256" key="1">
    <source>
        <dbReference type="ARBA" id="ARBA00022468"/>
    </source>
</evidence>
<evidence type="ECO:0000313" key="6">
    <source>
        <dbReference type="Proteomes" id="UP000281549"/>
    </source>
</evidence>
<keyword evidence="5" id="KW-1185">Reference proteome</keyword>
<dbReference type="EMBL" id="KE561324">
    <property type="protein sequence ID" value="EPZ30985.1"/>
    <property type="molecule type" value="Genomic_DNA"/>
</dbReference>
<dbReference type="InterPro" id="IPR050729">
    <property type="entry name" value="Rho-GAP"/>
</dbReference>
<evidence type="ECO:0000313" key="5">
    <source>
        <dbReference type="Proteomes" id="UP000030755"/>
    </source>
</evidence>
<dbReference type="Proteomes" id="UP000030755">
    <property type="component" value="Unassembled WGS sequence"/>
</dbReference>
<dbReference type="GO" id="GO:0005096">
    <property type="term" value="F:GTPase activator activity"/>
    <property type="evidence" value="ECO:0007669"/>
    <property type="project" value="UniProtKB-KW"/>
</dbReference>
<gene>
    <name evidence="3" type="ORF">O9G_001458</name>
    <name evidence="4" type="ORF">ROZALSC1DRAFT_26706</name>
</gene>
<reference evidence="3 5" key="1">
    <citation type="journal article" date="2013" name="Curr. Biol.">
        <title>Shared signatures of parasitism and phylogenomics unite Cryptomycota and microsporidia.</title>
        <authorList>
            <person name="James T.Y."/>
            <person name="Pelin A."/>
            <person name="Bonen L."/>
            <person name="Ahrendt S."/>
            <person name="Sain D."/>
            <person name="Corradi N."/>
            <person name="Stajich J.E."/>
        </authorList>
    </citation>
    <scope>NUCLEOTIDE SEQUENCE [LARGE SCALE GENOMIC DNA]</scope>
    <source>
        <strain evidence="3 5">CSF55</strain>
        <strain evidence="3 5">CSF55</strain>
    </source>
</reference>
<dbReference type="AlphaFoldDB" id="A0A075AQK1"/>
<name>A0A075AQK1_ROZAC</name>
<dbReference type="InterPro" id="IPR000198">
    <property type="entry name" value="RhoGAP_dom"/>
</dbReference>
<dbReference type="Gene3D" id="1.10.555.10">
    <property type="entry name" value="Rho GTPase activation protein"/>
    <property type="match status" value="1"/>
</dbReference>
<dbReference type="Proteomes" id="UP000281549">
    <property type="component" value="Unassembled WGS sequence"/>
</dbReference>
<dbReference type="CDD" id="cd00159">
    <property type="entry name" value="RhoGAP"/>
    <property type="match status" value="1"/>
</dbReference>
<evidence type="ECO:0000313" key="3">
    <source>
        <dbReference type="EMBL" id="EPZ30985.1"/>
    </source>
</evidence>
<organism evidence="3 5">
    <name type="scientific">Rozella allomycis (strain CSF55)</name>
    <dbReference type="NCBI Taxonomy" id="988480"/>
    <lineage>
        <taxon>Eukaryota</taxon>
        <taxon>Fungi</taxon>
        <taxon>Fungi incertae sedis</taxon>
        <taxon>Cryptomycota</taxon>
        <taxon>Cryptomycota incertae sedis</taxon>
        <taxon>Rozella</taxon>
    </lineage>
</organism>
<reference evidence="6" key="2">
    <citation type="journal article" date="2018" name="Nat. Microbiol.">
        <title>Leveraging single-cell genomics to expand the fungal tree of life.</title>
        <authorList>
            <person name="Ahrendt S.R."/>
            <person name="Quandt C.A."/>
            <person name="Ciobanu D."/>
            <person name="Clum A."/>
            <person name="Salamov A."/>
            <person name="Andreopoulos B."/>
            <person name="Cheng J.F."/>
            <person name="Woyke T."/>
            <person name="Pelin A."/>
            <person name="Henrissat B."/>
            <person name="Reynolds N.K."/>
            <person name="Benny G.L."/>
            <person name="Smith M.E."/>
            <person name="James T.Y."/>
            <person name="Grigoriev I.V."/>
        </authorList>
    </citation>
    <scope>NUCLEOTIDE SEQUENCE [LARGE SCALE GENOMIC DNA]</scope>
    <source>
        <strain evidence="6">CSF55</strain>
    </source>
</reference>
<proteinExistence type="predicted"/>
<protein>
    <submittedName>
        <fullName evidence="3">Rho GTPase-activating protein domain-containing protein</fullName>
    </submittedName>
    <submittedName>
        <fullName evidence="4">RhoGAP-domain-containing protein</fullName>
    </submittedName>
</protein>